<dbReference type="EMBL" id="BNBT01000093">
    <property type="protein sequence ID" value="GHE76439.1"/>
    <property type="molecule type" value="Genomic_DNA"/>
</dbReference>
<protein>
    <submittedName>
        <fullName evidence="2">Uracil-DNA glycosylase</fullName>
    </submittedName>
</protein>
<organism evidence="2 3">
    <name type="scientific">Streptomyces longispororuber</name>
    <dbReference type="NCBI Taxonomy" id="68230"/>
    <lineage>
        <taxon>Bacteria</taxon>
        <taxon>Bacillati</taxon>
        <taxon>Actinomycetota</taxon>
        <taxon>Actinomycetes</taxon>
        <taxon>Kitasatosporales</taxon>
        <taxon>Streptomycetaceae</taxon>
        <taxon>Streptomyces</taxon>
    </lineage>
</organism>
<reference evidence="2" key="1">
    <citation type="journal article" date="2014" name="Int. J. Syst. Evol. Microbiol.">
        <title>Complete genome sequence of Corynebacterium casei LMG S-19264T (=DSM 44701T), isolated from a smear-ripened cheese.</title>
        <authorList>
            <consortium name="US DOE Joint Genome Institute (JGI-PGF)"/>
            <person name="Walter F."/>
            <person name="Albersmeier A."/>
            <person name="Kalinowski J."/>
            <person name="Ruckert C."/>
        </authorList>
    </citation>
    <scope>NUCLEOTIDE SEQUENCE</scope>
    <source>
        <strain evidence="2">JCM 4784</strain>
    </source>
</reference>
<evidence type="ECO:0000313" key="2">
    <source>
        <dbReference type="EMBL" id="GHE76439.1"/>
    </source>
</evidence>
<comment type="caution">
    <text evidence="2">The sequence shown here is derived from an EMBL/GenBank/DDBJ whole genome shotgun (WGS) entry which is preliminary data.</text>
</comment>
<dbReference type="Gene3D" id="3.40.470.10">
    <property type="entry name" value="Uracil-DNA glycosylase-like domain"/>
    <property type="match status" value="1"/>
</dbReference>
<dbReference type="InterPro" id="IPR036895">
    <property type="entry name" value="Uracil-DNA_glycosylase-like_sf"/>
</dbReference>
<accession>A0A919DRV7</accession>
<gene>
    <name evidence="2" type="ORF">GCM10018785_50880</name>
</gene>
<dbReference type="AlphaFoldDB" id="A0A919DRV7"/>
<name>A0A919DRV7_9ACTN</name>
<keyword evidence="3" id="KW-1185">Reference proteome</keyword>
<dbReference type="Proteomes" id="UP000608024">
    <property type="component" value="Unassembled WGS sequence"/>
</dbReference>
<evidence type="ECO:0000313" key="3">
    <source>
        <dbReference type="Proteomes" id="UP000608024"/>
    </source>
</evidence>
<proteinExistence type="predicted"/>
<feature type="region of interest" description="Disordered" evidence="1">
    <location>
        <begin position="237"/>
        <end position="264"/>
    </location>
</feature>
<evidence type="ECO:0000256" key="1">
    <source>
        <dbReference type="SAM" id="MobiDB-lite"/>
    </source>
</evidence>
<dbReference type="RefSeq" id="WP_190138363.1">
    <property type="nucleotide sequence ID" value="NZ_BNBT01000093.1"/>
</dbReference>
<dbReference type="CDD" id="cd10034">
    <property type="entry name" value="UDG_BdiUng_like"/>
    <property type="match status" value="1"/>
</dbReference>
<dbReference type="SUPFAM" id="SSF52141">
    <property type="entry name" value="Uracil-DNA glycosylase-like"/>
    <property type="match status" value="1"/>
</dbReference>
<reference evidence="2" key="2">
    <citation type="submission" date="2020-09" db="EMBL/GenBank/DDBJ databases">
        <authorList>
            <person name="Sun Q."/>
            <person name="Ohkuma M."/>
        </authorList>
    </citation>
    <scope>NUCLEOTIDE SEQUENCE</scope>
    <source>
        <strain evidence="2">JCM 4784</strain>
    </source>
</reference>
<sequence>MPDVDRGSATAEFDRGPTASFAALLQQVPDPPVRDAFWFDWGPVFHRGRLDGSARVLIVASDPGPTERIAGRSLVGNAGQRVQGFLAKLGLTRSYVCLNAWAYAVHPSRALAMKERLGDPDQLAWRNAVFDRATDRTLQAVVAMGFMAQEAVRLWSGRPPVPLVEVPHPSSHDPAALLTAWRAAVTELRAVVTPDDDGDATGPNYGTEFRESDYGAVPRRDLPFGAPRFLGDDAWVRAQAGGPRNSVSRPSPDDEHTLIWKAPG</sequence>